<evidence type="ECO:0000313" key="1">
    <source>
        <dbReference type="EMBL" id="KAK3934880.1"/>
    </source>
</evidence>
<evidence type="ECO:0008006" key="3">
    <source>
        <dbReference type="Google" id="ProtNLM"/>
    </source>
</evidence>
<dbReference type="EMBL" id="MU853955">
    <property type="protein sequence ID" value="KAK3934880.1"/>
    <property type="molecule type" value="Genomic_DNA"/>
</dbReference>
<dbReference type="Proteomes" id="UP001303473">
    <property type="component" value="Unassembled WGS sequence"/>
</dbReference>
<comment type="caution">
    <text evidence="1">The sequence shown here is derived from an EMBL/GenBank/DDBJ whole genome shotgun (WGS) entry which is preliminary data.</text>
</comment>
<reference evidence="2" key="1">
    <citation type="journal article" date="2023" name="Mol. Phylogenet. Evol.">
        <title>Genome-scale phylogeny and comparative genomics of the fungal order Sordariales.</title>
        <authorList>
            <person name="Hensen N."/>
            <person name="Bonometti L."/>
            <person name="Westerberg I."/>
            <person name="Brannstrom I.O."/>
            <person name="Guillou S."/>
            <person name="Cros-Aarteil S."/>
            <person name="Calhoun S."/>
            <person name="Haridas S."/>
            <person name="Kuo A."/>
            <person name="Mondo S."/>
            <person name="Pangilinan J."/>
            <person name="Riley R."/>
            <person name="LaButti K."/>
            <person name="Andreopoulos B."/>
            <person name="Lipzen A."/>
            <person name="Chen C."/>
            <person name="Yan M."/>
            <person name="Daum C."/>
            <person name="Ng V."/>
            <person name="Clum A."/>
            <person name="Steindorff A."/>
            <person name="Ohm R.A."/>
            <person name="Martin F."/>
            <person name="Silar P."/>
            <person name="Natvig D.O."/>
            <person name="Lalanne C."/>
            <person name="Gautier V."/>
            <person name="Ament-Velasquez S.L."/>
            <person name="Kruys A."/>
            <person name="Hutchinson M.I."/>
            <person name="Powell A.J."/>
            <person name="Barry K."/>
            <person name="Miller A.N."/>
            <person name="Grigoriev I.V."/>
            <person name="Debuchy R."/>
            <person name="Gladieux P."/>
            <person name="Hiltunen Thoren M."/>
            <person name="Johannesson H."/>
        </authorList>
    </citation>
    <scope>NUCLEOTIDE SEQUENCE [LARGE SCALE GENOMIC DNA]</scope>
    <source>
        <strain evidence="2">CBS 340.73</strain>
    </source>
</reference>
<feature type="non-terminal residue" evidence="1">
    <location>
        <position position="1"/>
    </location>
</feature>
<gene>
    <name evidence="1" type="ORF">QBC46DRAFT_272934</name>
</gene>
<accession>A0AAN6RZG0</accession>
<dbReference type="AlphaFoldDB" id="A0AAN6RZG0"/>
<organism evidence="1 2">
    <name type="scientific">Diplogelasinospora grovesii</name>
    <dbReference type="NCBI Taxonomy" id="303347"/>
    <lineage>
        <taxon>Eukaryota</taxon>
        <taxon>Fungi</taxon>
        <taxon>Dikarya</taxon>
        <taxon>Ascomycota</taxon>
        <taxon>Pezizomycotina</taxon>
        <taxon>Sordariomycetes</taxon>
        <taxon>Sordariomycetidae</taxon>
        <taxon>Sordariales</taxon>
        <taxon>Diplogelasinosporaceae</taxon>
        <taxon>Diplogelasinospora</taxon>
    </lineage>
</organism>
<dbReference type="InterPro" id="IPR027417">
    <property type="entry name" value="P-loop_NTPase"/>
</dbReference>
<sequence length="99" mass="10719">RTRSGTHTLKDLLFSQRSPSVALVGLGGVGKTQVALELAYWARENHPEHSIFWVPALSGATFEQAYAEIAKKLAIRKAAGTSDTWFMTVGCAACNHGYP</sequence>
<dbReference type="Gene3D" id="3.40.50.300">
    <property type="entry name" value="P-loop containing nucleotide triphosphate hydrolases"/>
    <property type="match status" value="1"/>
</dbReference>
<proteinExistence type="predicted"/>
<keyword evidence="2" id="KW-1185">Reference proteome</keyword>
<name>A0AAN6RZG0_9PEZI</name>
<dbReference type="SUPFAM" id="SSF52540">
    <property type="entry name" value="P-loop containing nucleoside triphosphate hydrolases"/>
    <property type="match status" value="1"/>
</dbReference>
<evidence type="ECO:0000313" key="2">
    <source>
        <dbReference type="Proteomes" id="UP001303473"/>
    </source>
</evidence>
<protein>
    <recommendedName>
        <fullName evidence="3">NB-ARC domain-containing protein</fullName>
    </recommendedName>
</protein>